<name>A0ABS5KFR6_9BACT</name>
<dbReference type="Gene3D" id="2.115.10.20">
    <property type="entry name" value="Glycosyl hydrolase domain, family 43"/>
    <property type="match status" value="1"/>
</dbReference>
<dbReference type="PROSITE" id="PS51257">
    <property type="entry name" value="PROKAR_LIPOPROTEIN"/>
    <property type="match status" value="1"/>
</dbReference>
<gene>
    <name evidence="5" type="ORF">KEM09_21150</name>
</gene>
<dbReference type="Proteomes" id="UP000721861">
    <property type="component" value="Unassembled WGS sequence"/>
</dbReference>
<comment type="caution">
    <text evidence="5">The sequence shown here is derived from an EMBL/GenBank/DDBJ whole genome shotgun (WGS) entry which is preliminary data.</text>
</comment>
<evidence type="ECO:0000313" key="6">
    <source>
        <dbReference type="Proteomes" id="UP000721861"/>
    </source>
</evidence>
<proteinExistence type="inferred from homology"/>
<sequence>MTMRSLKMKTEFTLLALISLIISGCQPQKSSIKPGEVWEDDNGLFINAHGGGVLYHEGTYYLYGEMKEGETYLPECNKSWGGTRVDVTGVSCYSSNDLFNWKYEGVVLPAVEDDPSHDLYKGNVLERPKVIYNAKTNKFVMWMHVDSKDYSKAAAGVAVSNFPTGPFEYIESFRPNAGVWPANAAEADTTEGILARDFEGGQMARDMTIFVDDDGKAYQFYSSENNATMHISELTDDYLRPTGKYKRVFPGRKMEAPAVFKKDGKYYFIASGCTAWEPNPARSAVAESIWGPWEELGNPCIGEGGEKTFTSQSTYVLPVQGKSDAFIFMADRWNKDDLPDSRYIWLPIKFDESGKIVLEWHDEWDLSVFDK</sequence>
<reference evidence="5 6" key="1">
    <citation type="journal article" date="2014" name="Int. J. Syst. Evol. Microbiol.">
        <title>Carboxylicivirga gen. nov. in the family Marinilabiliaceae with two novel species, Carboxylicivirga mesophila sp. nov. and Carboxylicivirga taeanensis sp. nov., and reclassification of Cytophaga fermentans as Saccharicrinis fermentans gen. nov., comb. nov.</title>
        <authorList>
            <person name="Yang S.H."/>
            <person name="Seo H.S."/>
            <person name="Woo J.H."/>
            <person name="Oh H.M."/>
            <person name="Jang H."/>
            <person name="Lee J.H."/>
            <person name="Kim S.J."/>
            <person name="Kwon K.K."/>
        </authorList>
    </citation>
    <scope>NUCLEOTIDE SEQUENCE [LARGE SCALE GENOMIC DNA]</scope>
    <source>
        <strain evidence="5 6">JCM 18290</strain>
    </source>
</reference>
<dbReference type="EMBL" id="JAGUCN010000040">
    <property type="protein sequence ID" value="MBS2213929.1"/>
    <property type="molecule type" value="Genomic_DNA"/>
</dbReference>
<evidence type="ECO:0000313" key="5">
    <source>
        <dbReference type="EMBL" id="MBS2213929.1"/>
    </source>
</evidence>
<keyword evidence="6" id="KW-1185">Reference proteome</keyword>
<comment type="similarity">
    <text evidence="1 4">Belongs to the glycosyl hydrolase 43 family.</text>
</comment>
<dbReference type="InterPro" id="IPR023296">
    <property type="entry name" value="Glyco_hydro_beta-prop_sf"/>
</dbReference>
<dbReference type="CDD" id="cd18825">
    <property type="entry name" value="GH43_CtGH43-like"/>
    <property type="match status" value="1"/>
</dbReference>
<evidence type="ECO:0000256" key="1">
    <source>
        <dbReference type="ARBA" id="ARBA00009865"/>
    </source>
</evidence>
<evidence type="ECO:0000256" key="2">
    <source>
        <dbReference type="ARBA" id="ARBA00022801"/>
    </source>
</evidence>
<organism evidence="5 6">
    <name type="scientific">Carboxylicivirga mesophila</name>
    <dbReference type="NCBI Taxonomy" id="1166478"/>
    <lineage>
        <taxon>Bacteria</taxon>
        <taxon>Pseudomonadati</taxon>
        <taxon>Bacteroidota</taxon>
        <taxon>Bacteroidia</taxon>
        <taxon>Marinilabiliales</taxon>
        <taxon>Marinilabiliaceae</taxon>
        <taxon>Carboxylicivirga</taxon>
    </lineage>
</organism>
<dbReference type="Pfam" id="PF04616">
    <property type="entry name" value="Glyco_hydro_43"/>
    <property type="match status" value="1"/>
</dbReference>
<keyword evidence="3 4" id="KW-0326">Glycosidase</keyword>
<dbReference type="PANTHER" id="PTHR22925">
    <property type="entry name" value="GLYCOSYL HYDROLASE 43 FAMILY MEMBER"/>
    <property type="match status" value="1"/>
</dbReference>
<protein>
    <submittedName>
        <fullName evidence="5">Family 43 glycosylhydrolase</fullName>
    </submittedName>
</protein>
<dbReference type="PANTHER" id="PTHR22925:SF3">
    <property type="entry name" value="GLYCOSYL HYDROLASE FAMILY PROTEIN 43"/>
    <property type="match status" value="1"/>
</dbReference>
<keyword evidence="2 4" id="KW-0378">Hydrolase</keyword>
<dbReference type="SUPFAM" id="SSF75005">
    <property type="entry name" value="Arabinanase/levansucrase/invertase"/>
    <property type="match status" value="1"/>
</dbReference>
<evidence type="ECO:0000256" key="4">
    <source>
        <dbReference type="RuleBase" id="RU361187"/>
    </source>
</evidence>
<dbReference type="InterPro" id="IPR006710">
    <property type="entry name" value="Glyco_hydro_43"/>
</dbReference>
<accession>A0ABS5KFR6</accession>
<evidence type="ECO:0000256" key="3">
    <source>
        <dbReference type="ARBA" id="ARBA00023295"/>
    </source>
</evidence>